<name>C5KLC9_PERM5</name>
<keyword evidence="3" id="KW-1185">Reference proteome</keyword>
<dbReference type="RefSeq" id="XP_002764791.1">
    <property type="nucleotide sequence ID" value="XM_002764745.1"/>
</dbReference>
<evidence type="ECO:0000313" key="3">
    <source>
        <dbReference type="Proteomes" id="UP000007800"/>
    </source>
</evidence>
<proteinExistence type="predicted"/>
<evidence type="ECO:0000313" key="2">
    <source>
        <dbReference type="EMBL" id="EER14802.1"/>
    </source>
</evidence>
<accession>C5KLC9</accession>
<protein>
    <submittedName>
        <fullName evidence="2">Uncharacterized protein</fullName>
    </submittedName>
</protein>
<reference evidence="2 3" key="1">
    <citation type="submission" date="2008-07" db="EMBL/GenBank/DDBJ databases">
        <authorList>
            <person name="El-Sayed N."/>
            <person name="Caler E."/>
            <person name="Inman J."/>
            <person name="Amedeo P."/>
            <person name="Hass B."/>
            <person name="Wortman J."/>
        </authorList>
    </citation>
    <scope>NUCLEOTIDE SEQUENCE [LARGE SCALE GENOMIC DNA]</scope>
    <source>
        <strain evidence="2">ATCC 50983</strain>
        <strain evidence="3">ATCC 50983 / TXsc</strain>
    </source>
</reference>
<dbReference type="GeneID" id="9055175"/>
<dbReference type="EMBL" id="GG687104">
    <property type="protein sequence ID" value="EEQ97508.1"/>
    <property type="molecule type" value="Genomic_DNA"/>
</dbReference>
<organism evidence="3">
    <name type="scientific">Perkinsus marinus (strain ATCC 50983 / TXsc)</name>
    <dbReference type="NCBI Taxonomy" id="423536"/>
    <lineage>
        <taxon>Eukaryota</taxon>
        <taxon>Sar</taxon>
        <taxon>Alveolata</taxon>
        <taxon>Perkinsozoa</taxon>
        <taxon>Perkinsea</taxon>
        <taxon>Perkinsida</taxon>
        <taxon>Perkinsidae</taxon>
        <taxon>Perkinsus</taxon>
    </lineage>
</organism>
<sequence>MSDASLSDIHLEVALPPVEYSDAEVPFEYRSRAVPPRKKREKRPEATTAAEEIVRIPREKDVVQGVRKKVREEAASRPASPEAVAHKRCCVLM</sequence>
<dbReference type="OrthoDB" id="489492at2759"/>
<gene>
    <name evidence="1" type="ORF">Pmar_PMAR004013</name>
    <name evidence="2" type="ORF">Pmar_PMAR015347</name>
</gene>
<dbReference type="GeneID" id="9061556"/>
<dbReference type="EMBL" id="GG673921">
    <property type="protein sequence ID" value="EER14802.1"/>
    <property type="molecule type" value="Genomic_DNA"/>
</dbReference>
<evidence type="ECO:0000313" key="1">
    <source>
        <dbReference type="EMBL" id="EEQ97508.1"/>
    </source>
</evidence>
<dbReference type="Proteomes" id="UP000007800">
    <property type="component" value="Unassembled WGS sequence"/>
</dbReference>
<dbReference type="RefSeq" id="XP_002783006.1">
    <property type="nucleotide sequence ID" value="XM_002782960.1"/>
</dbReference>
<dbReference type="AlphaFoldDB" id="C5KLC9"/>